<name>A0AAE8XJ95_9CAUD</name>
<dbReference type="SUPFAM" id="SSF56563">
    <property type="entry name" value="Major capsid protein gp5"/>
    <property type="match status" value="1"/>
</dbReference>
<dbReference type="Pfam" id="PF25209">
    <property type="entry name" value="Phage_capsid_4"/>
    <property type="match status" value="1"/>
</dbReference>
<dbReference type="EMBL" id="MZ447858">
    <property type="protein sequence ID" value="UAW01155.1"/>
    <property type="molecule type" value="Genomic_DNA"/>
</dbReference>
<proteinExistence type="predicted"/>
<protein>
    <submittedName>
        <fullName evidence="1">Major capsid protein</fullName>
    </submittedName>
</protein>
<dbReference type="GeneID" id="77933509"/>
<organism evidence="1 2">
    <name type="scientific">Vibrio phage BUCT194</name>
    <dbReference type="NCBI Taxonomy" id="2859072"/>
    <lineage>
        <taxon>Viruses</taxon>
        <taxon>Duplodnaviria</taxon>
        <taxon>Heunggongvirae</taxon>
        <taxon>Uroviricota</taxon>
        <taxon>Caudoviricetes</taxon>
        <taxon>Schitoviridae</taxon>
        <taxon>Varunavirus</taxon>
        <taxon>Varunavirus BUCT194</taxon>
    </lineage>
</organism>
<dbReference type="RefSeq" id="YP_010657590.1">
    <property type="nucleotide sequence ID" value="NC_070848.1"/>
</dbReference>
<accession>A0AAE8XJ95</accession>
<keyword evidence="2" id="KW-1185">Reference proteome</keyword>
<dbReference type="Proteomes" id="UP000828026">
    <property type="component" value="Segment"/>
</dbReference>
<evidence type="ECO:0000313" key="1">
    <source>
        <dbReference type="EMBL" id="UAW01155.1"/>
    </source>
</evidence>
<evidence type="ECO:0000313" key="2">
    <source>
        <dbReference type="Proteomes" id="UP000828026"/>
    </source>
</evidence>
<dbReference type="KEGG" id="vg:77933509"/>
<dbReference type="NCBIfam" id="TIGR04387">
    <property type="entry name" value="capsid_maj_N4"/>
    <property type="match status" value="1"/>
</dbReference>
<sequence>MALPTVDANRGQMIYNNPHWAVSGGNVVQSDKSSIGEQLRLDIIMKQVMVDLRDQRYFTQMSGVYNLEKHSGKTIKKMHQIPLLDDRNVNSQGIDAQGNAGASGINKNGNLYGSSLDMNDITRLAPTLTEIGGRVNRVGFSRQTIEGTVHRLGFFYEFTNEALTFDTDAAMLQHMGREAMEAAYLIQEDMIAMELINGAGHKYYTGAATDLATMTGEGSTPSVVTYKDLQRLAMALKEAKAPNRLKASRGSRIIDTNIIGSGYALFVHYDLENMIRDMKDAQDNPVFIPVEKYAQSTNTLNGEIGAIGQFRIISVPRMPHYAGAGAEDVGKDSTFRTTAGRAVADGGYGSNTDTAKNYYDVYPMMAVASEAFTCLGFQASNMGGKGNFSMITKMPGAATATASDDPYGESGFTSIKWTHGMLIERPEWIAVINTICEL</sequence>
<reference evidence="1 2" key="1">
    <citation type="submission" date="2021-06" db="EMBL/GenBank/DDBJ databases">
        <authorList>
            <person name="Chen R."/>
            <person name="Qin H."/>
            <person name="He S."/>
            <person name="Han P."/>
            <person name="Xu F."/>
            <person name="Sun H."/>
            <person name="Fan H."/>
            <person name="Tong Y."/>
        </authorList>
    </citation>
    <scope>NUCLEOTIDE SEQUENCE [LARGE SCALE GENOMIC DNA]</scope>
</reference>